<comment type="similarity">
    <text evidence="6">Belongs to the Mrp/NBP35 ATP-binding proteins family.</text>
</comment>
<reference evidence="7 8" key="1">
    <citation type="submission" date="2024-03" db="EMBL/GenBank/DDBJ databases">
        <title>Complete genome sequence of the green alga Chloropicon roscoffensis RCC1871.</title>
        <authorList>
            <person name="Lemieux C."/>
            <person name="Pombert J.-F."/>
            <person name="Otis C."/>
            <person name="Turmel M."/>
        </authorList>
    </citation>
    <scope>NUCLEOTIDE SEQUENCE [LARGE SCALE GENOMIC DNA]</scope>
    <source>
        <strain evidence="7 8">RCC1871</strain>
    </source>
</reference>
<dbReference type="HAMAP" id="MF_02040">
    <property type="entry name" value="Mrp_NBP35"/>
    <property type="match status" value="1"/>
</dbReference>
<evidence type="ECO:0000256" key="2">
    <source>
        <dbReference type="ARBA" id="ARBA00022741"/>
    </source>
</evidence>
<keyword evidence="5" id="KW-0411">Iron-sulfur</keyword>
<dbReference type="SUPFAM" id="SSF52540">
    <property type="entry name" value="P-loop containing nucleoside triphosphate hydrolases"/>
    <property type="match status" value="1"/>
</dbReference>
<dbReference type="InterPro" id="IPR027417">
    <property type="entry name" value="P-loop_NTPase"/>
</dbReference>
<keyword evidence="8" id="KW-1185">Reference proteome</keyword>
<organism evidence="7 8">
    <name type="scientific">Chloropicon roscoffensis</name>
    <dbReference type="NCBI Taxonomy" id="1461544"/>
    <lineage>
        <taxon>Eukaryota</taxon>
        <taxon>Viridiplantae</taxon>
        <taxon>Chlorophyta</taxon>
        <taxon>Chloropicophyceae</taxon>
        <taxon>Chloropicales</taxon>
        <taxon>Chloropicaceae</taxon>
        <taxon>Chloropicon</taxon>
    </lineage>
</organism>
<protein>
    <submittedName>
        <fullName evidence="7">Iron-sulfur cluster carrier protein</fullName>
    </submittedName>
</protein>
<dbReference type="GO" id="GO:0005524">
    <property type="term" value="F:ATP binding"/>
    <property type="evidence" value="ECO:0007669"/>
    <property type="project" value="UniProtKB-KW"/>
</dbReference>
<dbReference type="Proteomes" id="UP001472866">
    <property type="component" value="Chromosome 03"/>
</dbReference>
<dbReference type="InterPro" id="IPR044304">
    <property type="entry name" value="NUBPL-like"/>
</dbReference>
<dbReference type="GO" id="GO:0046872">
    <property type="term" value="F:metal ion binding"/>
    <property type="evidence" value="ECO:0007669"/>
    <property type="project" value="UniProtKB-KW"/>
</dbReference>
<name>A0AAX4P3E7_9CHLO</name>
<keyword evidence="2" id="KW-0547">Nucleotide-binding</keyword>
<keyword evidence="4" id="KW-0408">Iron</keyword>
<dbReference type="GO" id="GO:0016226">
    <property type="term" value="P:iron-sulfur cluster assembly"/>
    <property type="evidence" value="ECO:0007669"/>
    <property type="project" value="InterPro"/>
</dbReference>
<evidence type="ECO:0000256" key="1">
    <source>
        <dbReference type="ARBA" id="ARBA00022723"/>
    </source>
</evidence>
<dbReference type="PANTHER" id="PTHR42961">
    <property type="entry name" value="IRON-SULFUR PROTEIN NUBPL"/>
    <property type="match status" value="1"/>
</dbReference>
<dbReference type="GO" id="GO:0051539">
    <property type="term" value="F:4 iron, 4 sulfur cluster binding"/>
    <property type="evidence" value="ECO:0007669"/>
    <property type="project" value="TreeGrafter"/>
</dbReference>
<dbReference type="InterPro" id="IPR019591">
    <property type="entry name" value="Mrp/NBP35_ATP-bd"/>
</dbReference>
<dbReference type="CDD" id="cd02037">
    <property type="entry name" value="Mrp_NBP35"/>
    <property type="match status" value="1"/>
</dbReference>
<proteinExistence type="inferred from homology"/>
<dbReference type="Gene3D" id="3.30.2020.30">
    <property type="match status" value="1"/>
</dbReference>
<dbReference type="InterPro" id="IPR000808">
    <property type="entry name" value="Mrp-like_CS"/>
</dbReference>
<dbReference type="InterPro" id="IPR033756">
    <property type="entry name" value="YlxH/NBP35"/>
</dbReference>
<evidence type="ECO:0000313" key="7">
    <source>
        <dbReference type="EMBL" id="WZN60516.1"/>
    </source>
</evidence>
<dbReference type="GO" id="GO:0140663">
    <property type="term" value="F:ATP-dependent FeS chaperone activity"/>
    <property type="evidence" value="ECO:0007669"/>
    <property type="project" value="InterPro"/>
</dbReference>
<evidence type="ECO:0000256" key="6">
    <source>
        <dbReference type="ARBA" id="ARBA00024036"/>
    </source>
</evidence>
<dbReference type="PROSITE" id="PS01215">
    <property type="entry name" value="MRP"/>
    <property type="match status" value="1"/>
</dbReference>
<dbReference type="InterPro" id="IPR038492">
    <property type="entry name" value="GBBH-like_N_sf"/>
</dbReference>
<accession>A0AAX4P3E7</accession>
<dbReference type="AlphaFoldDB" id="A0AAX4P3E7"/>
<dbReference type="Gene3D" id="3.40.50.300">
    <property type="entry name" value="P-loop containing nucleotide triphosphate hydrolases"/>
    <property type="match status" value="1"/>
</dbReference>
<dbReference type="PANTHER" id="PTHR42961:SF2">
    <property type="entry name" value="IRON-SULFUR PROTEIN NUBPL"/>
    <property type="match status" value="1"/>
</dbReference>
<evidence type="ECO:0000256" key="3">
    <source>
        <dbReference type="ARBA" id="ARBA00022840"/>
    </source>
</evidence>
<gene>
    <name evidence="7" type="ORF">HKI87_03g20500</name>
</gene>
<evidence type="ECO:0000256" key="5">
    <source>
        <dbReference type="ARBA" id="ARBA00023014"/>
    </source>
</evidence>
<sequence>MRAPCARATTSECAHVGARRAAVAWRRGRLAGLRGARAEEAARRGDVFRASCSSSTDQVEAVQADEAEVAPQVPKGLRGVRNIVAVASCKGGVGKSTTCVNLAYTLSQSGARVGIFDADLYGPSLPIMVSPEYGKSKLVMDPVTKELQPVEYEGVKLVSFGFTTEGSAMMRGPMASGLVDQMLTTTDWGDLDYLLIDMPPGTGDIHLTVGQSIPITCAVIVTTPHKLAYADVAKGIRMFARLNVPCVGVVENMSYFDGDDGKRYFPFGEGSGERIQSEFAIPHLVQMPIREEVSSGSDEGVPCVVSDPESEIASVLRGLGASVAEEISKLGRRRSRAKYDPNMHEIHVYIARGEEDWDSFEVEPAVVRENDQSAKFIDQLTGKPLDADFNRDIFPLEVLPLGNYAVQISWSDGFNQIATFEQLEAMERIQ</sequence>
<dbReference type="GO" id="GO:0009570">
    <property type="term" value="C:chloroplast stroma"/>
    <property type="evidence" value="ECO:0007669"/>
    <property type="project" value="TreeGrafter"/>
</dbReference>
<evidence type="ECO:0000313" key="8">
    <source>
        <dbReference type="Proteomes" id="UP001472866"/>
    </source>
</evidence>
<keyword evidence="3" id="KW-0067">ATP-binding</keyword>
<evidence type="ECO:0000256" key="4">
    <source>
        <dbReference type="ARBA" id="ARBA00023004"/>
    </source>
</evidence>
<dbReference type="EMBL" id="CP151503">
    <property type="protein sequence ID" value="WZN60516.1"/>
    <property type="molecule type" value="Genomic_DNA"/>
</dbReference>
<dbReference type="Pfam" id="PF10609">
    <property type="entry name" value="ParA"/>
    <property type="match status" value="1"/>
</dbReference>
<keyword evidence="1" id="KW-0479">Metal-binding</keyword>